<dbReference type="Proteomes" id="UP001177021">
    <property type="component" value="Unassembled WGS sequence"/>
</dbReference>
<accession>A0ACB0K8F6</accession>
<reference evidence="1" key="1">
    <citation type="submission" date="2023-10" db="EMBL/GenBank/DDBJ databases">
        <authorList>
            <person name="Rodriguez Cubillos JULIANA M."/>
            <person name="De Vega J."/>
        </authorList>
    </citation>
    <scope>NUCLEOTIDE SEQUENCE</scope>
</reference>
<evidence type="ECO:0000313" key="1">
    <source>
        <dbReference type="EMBL" id="CAJ2653150.1"/>
    </source>
</evidence>
<name>A0ACB0K8F6_TRIPR</name>
<comment type="caution">
    <text evidence="1">The sequence shown here is derived from an EMBL/GenBank/DDBJ whole genome shotgun (WGS) entry which is preliminary data.</text>
</comment>
<organism evidence="1 2">
    <name type="scientific">Trifolium pratense</name>
    <name type="common">Red clover</name>
    <dbReference type="NCBI Taxonomy" id="57577"/>
    <lineage>
        <taxon>Eukaryota</taxon>
        <taxon>Viridiplantae</taxon>
        <taxon>Streptophyta</taxon>
        <taxon>Embryophyta</taxon>
        <taxon>Tracheophyta</taxon>
        <taxon>Spermatophyta</taxon>
        <taxon>Magnoliopsida</taxon>
        <taxon>eudicotyledons</taxon>
        <taxon>Gunneridae</taxon>
        <taxon>Pentapetalae</taxon>
        <taxon>rosids</taxon>
        <taxon>fabids</taxon>
        <taxon>Fabales</taxon>
        <taxon>Fabaceae</taxon>
        <taxon>Papilionoideae</taxon>
        <taxon>50 kb inversion clade</taxon>
        <taxon>NPAAA clade</taxon>
        <taxon>Hologalegina</taxon>
        <taxon>IRL clade</taxon>
        <taxon>Trifolieae</taxon>
        <taxon>Trifolium</taxon>
    </lineage>
</organism>
<sequence length="922" mass="106076">MFNPNRDRVLSIGIESLGYNPKSNHRIEKRVDALEQRMSKAEVAVEQLRQMVLEQQSRPPVTVEQIRELIREERDRRNRRRRRPRGRVQYYHEEEEWSDNNSWSWDSPQPPQIDGGNDRFYDVEEETHLNKSEYQPEIAVKASETAVKVTAEHMRVCVTENHTSVTDKTPGSLAKVFPKPKSLDPPSPESNPSELWDSDRPTTTLVRRVPPPKPPVGDLLAMAGKFQIIQAPVVHTQLLKLESSDSNQSVMILPRRVPLPKPPDPENYGDGKGLFSKLPPQSESLATDSRAGLEPLKQAQDKVNLLINPSSQKIQVTHRLLLLTSGFAQQGVCGKVFENEEKRLCAVLQGGGKLHGNSYYAERMCEYTVMLTIHFDDNLFIILVLNGRYMKEEPVSVPLSFHTMNCHMENIESDFLVLLDKLIAYVFVLLLGIIGVTTFDPLDASREVLIFPADPMIDHVRATVDLKERNYRLSLRGSASEVVLQIRLLEADSTSSQQWDPGDQVWFSISTTILQGEYLWNTAIMLRRFLSFRRLRWTGALFFDVCIGATTIVHLKIFMFSLSYELQFVQSKTKLATRESKMISDAIESTRRDIVDCSLQCCHGKEPIFGSEHRIDQWPSCIAYALVHCYISRISKHENYKFSKIIGVLGDMLITTFEFQEWVNFCNQSSLQKFMKISSSILKSSMNNAQVMVLKEVLRSLASIIIWKDQFVLKFLDFLLAVQAMFVKSTTSDKFMVTFLMFTWNLGACYLERLCHLANEKMVELNSSVRIIPWDPGKSMLLWLKLFVNVIGKILFQYMRCLIRHIADSQSLPEGLPEIWRLDKELEEALDIRKNEQMKVEVLVKGRRLHTFQNSWEPVIEVHKEFSGFLLEDKENFEGGGIDSYDRFYKRKLGQKDTANHTIIGMFPYSAREEKIDLYLID</sequence>
<gene>
    <name evidence="1" type="ORF">MILVUS5_LOCUS20541</name>
</gene>
<proteinExistence type="predicted"/>
<dbReference type="EMBL" id="CASHSV030000206">
    <property type="protein sequence ID" value="CAJ2653150.1"/>
    <property type="molecule type" value="Genomic_DNA"/>
</dbReference>
<keyword evidence="2" id="KW-1185">Reference proteome</keyword>
<protein>
    <submittedName>
        <fullName evidence="1">Uncharacterized protein</fullName>
    </submittedName>
</protein>
<evidence type="ECO:0000313" key="2">
    <source>
        <dbReference type="Proteomes" id="UP001177021"/>
    </source>
</evidence>